<dbReference type="InterPro" id="IPR000073">
    <property type="entry name" value="AB_hydrolase_1"/>
</dbReference>
<keyword evidence="5" id="KW-0031">Aminopeptidase</keyword>
<keyword evidence="6" id="KW-0963">Cytoplasm</keyword>
<dbReference type="PANTHER" id="PTHR43722:SF1">
    <property type="entry name" value="PROLINE IMINOPEPTIDASE"/>
    <property type="match status" value="1"/>
</dbReference>
<dbReference type="InterPro" id="IPR002410">
    <property type="entry name" value="Peptidase_S33"/>
</dbReference>
<dbReference type="EMBL" id="CP061336">
    <property type="protein sequence ID" value="QNU68233.1"/>
    <property type="molecule type" value="Genomic_DNA"/>
</dbReference>
<dbReference type="AlphaFoldDB" id="A0A4U7JJV4"/>
<dbReference type="Gene3D" id="3.40.50.1820">
    <property type="entry name" value="alpha/beta hydrolase"/>
    <property type="match status" value="1"/>
</dbReference>
<evidence type="ECO:0000256" key="9">
    <source>
        <dbReference type="ARBA" id="ARBA00029605"/>
    </source>
</evidence>
<dbReference type="GO" id="GO:0004177">
    <property type="term" value="F:aminopeptidase activity"/>
    <property type="evidence" value="ECO:0007669"/>
    <property type="project" value="UniProtKB-KW"/>
</dbReference>
<evidence type="ECO:0000256" key="8">
    <source>
        <dbReference type="ARBA" id="ARBA00022801"/>
    </source>
</evidence>
<dbReference type="GO" id="GO:0006508">
    <property type="term" value="P:proteolysis"/>
    <property type="evidence" value="ECO:0007669"/>
    <property type="project" value="UniProtKB-KW"/>
</dbReference>
<dbReference type="Proteomes" id="UP000306409">
    <property type="component" value="Chromosome"/>
</dbReference>
<evidence type="ECO:0000256" key="6">
    <source>
        <dbReference type="ARBA" id="ARBA00022490"/>
    </source>
</evidence>
<evidence type="ECO:0000313" key="11">
    <source>
        <dbReference type="Proteomes" id="UP000306409"/>
    </source>
</evidence>
<keyword evidence="7" id="KW-0645">Protease</keyword>
<evidence type="ECO:0000256" key="3">
    <source>
        <dbReference type="ARBA" id="ARBA00010088"/>
    </source>
</evidence>
<gene>
    <name evidence="10" type="ORF">EHE19_007385</name>
</gene>
<dbReference type="KEGG" id="rher:EHE19_007385"/>
<proteinExistence type="inferred from homology"/>
<comment type="subcellular location">
    <subcellularLocation>
        <location evidence="2">Cytoplasm</location>
    </subcellularLocation>
</comment>
<evidence type="ECO:0000313" key="10">
    <source>
        <dbReference type="EMBL" id="QNU68233.1"/>
    </source>
</evidence>
<reference evidence="10 11" key="1">
    <citation type="submission" date="2020-09" db="EMBL/GenBank/DDBJ databases">
        <title>Characterization and genome sequencing of Ruminiclostridium sp. nov. MA18.</title>
        <authorList>
            <person name="Rettenmaier R."/>
            <person name="Kowollik M.-L."/>
            <person name="Liebl W."/>
            <person name="Zverlov V."/>
        </authorList>
    </citation>
    <scope>NUCLEOTIDE SEQUENCE [LARGE SCALE GENOMIC DNA]</scope>
    <source>
        <strain evidence="10 11">MA18</strain>
    </source>
</reference>
<dbReference type="SUPFAM" id="SSF53474">
    <property type="entry name" value="alpha/beta-Hydrolases"/>
    <property type="match status" value="1"/>
</dbReference>
<comment type="similarity">
    <text evidence="3">Belongs to the peptidase S33 family.</text>
</comment>
<dbReference type="EC" id="3.4.11.5" evidence="4"/>
<dbReference type="OrthoDB" id="53505at2"/>
<dbReference type="PRINTS" id="PR00793">
    <property type="entry name" value="PROAMNOPTASE"/>
</dbReference>
<dbReference type="Pfam" id="PF00561">
    <property type="entry name" value="Abhydrolase_1"/>
    <property type="match status" value="1"/>
</dbReference>
<organism evidence="10 11">
    <name type="scientific">Ruminiclostridium herbifermentans</name>
    <dbReference type="NCBI Taxonomy" id="2488810"/>
    <lineage>
        <taxon>Bacteria</taxon>
        <taxon>Bacillati</taxon>
        <taxon>Bacillota</taxon>
        <taxon>Clostridia</taxon>
        <taxon>Eubacteriales</taxon>
        <taxon>Oscillospiraceae</taxon>
        <taxon>Ruminiclostridium</taxon>
    </lineage>
</organism>
<dbReference type="RefSeq" id="WP_137696545.1">
    <property type="nucleotide sequence ID" value="NZ_CP061336.1"/>
</dbReference>
<evidence type="ECO:0000256" key="2">
    <source>
        <dbReference type="ARBA" id="ARBA00004496"/>
    </source>
</evidence>
<keyword evidence="8 10" id="KW-0378">Hydrolase</keyword>
<dbReference type="InterPro" id="IPR029058">
    <property type="entry name" value="AB_hydrolase_fold"/>
</dbReference>
<dbReference type="GO" id="GO:0005737">
    <property type="term" value="C:cytoplasm"/>
    <property type="evidence" value="ECO:0007669"/>
    <property type="project" value="UniProtKB-SubCell"/>
</dbReference>
<protein>
    <recommendedName>
        <fullName evidence="4">prolyl aminopeptidase</fullName>
        <ecNumber evidence="4">3.4.11.5</ecNumber>
    </recommendedName>
    <alternativeName>
        <fullName evidence="9">Prolyl aminopeptidase</fullName>
    </alternativeName>
</protein>
<accession>A0A4U7JJV4</accession>
<sequence>MKRKKIVIKGLPFQTWTPAIRGFENSISTLGLVPINGTKHGVMIRGNDKNNPVIIFVHGGPGTTEIPYVRKYQDLLEQNFTIVHYDERATGKSFHFLEDYSNLSINLLVEDLIALTDYISQKLCTNRIILAGHSFGTVIGIKAANLAPEKYLAYIGIGQIGDFWSRELESLEYCLKQATQQNHLQDIKEIESYRENIVNHKDSLPRKFVRKYGGVSRLINDASDMASGLLLSPEYNFLDTIRFSKGRSISSKILWTELMQSNLPNEVSELKIPCYFVMGKHDYLTPVNSAKAYFDSINAPSKEFVVFEESAHYPQFEEKQKFYDWINNIYNKIKE</sequence>
<evidence type="ECO:0000256" key="1">
    <source>
        <dbReference type="ARBA" id="ARBA00001585"/>
    </source>
</evidence>
<evidence type="ECO:0000256" key="5">
    <source>
        <dbReference type="ARBA" id="ARBA00022438"/>
    </source>
</evidence>
<dbReference type="InterPro" id="IPR005944">
    <property type="entry name" value="Pro_iminopeptidase"/>
</dbReference>
<keyword evidence="11" id="KW-1185">Reference proteome</keyword>
<evidence type="ECO:0000256" key="4">
    <source>
        <dbReference type="ARBA" id="ARBA00012568"/>
    </source>
</evidence>
<comment type="catalytic activity">
    <reaction evidence="1">
        <text>Release of N-terminal proline from a peptide.</text>
        <dbReference type="EC" id="3.4.11.5"/>
    </reaction>
</comment>
<dbReference type="PANTHER" id="PTHR43722">
    <property type="entry name" value="PROLINE IMINOPEPTIDASE"/>
    <property type="match status" value="1"/>
</dbReference>
<name>A0A4U7JJV4_9FIRM</name>
<evidence type="ECO:0000256" key="7">
    <source>
        <dbReference type="ARBA" id="ARBA00022670"/>
    </source>
</evidence>